<protein>
    <recommendedName>
        <fullName evidence="3">GDP-mannose 4,6-dehydratase</fullName>
        <ecNumber evidence="3">4.2.1.47</ecNumber>
    </recommendedName>
</protein>
<dbReference type="InterPro" id="IPR006368">
    <property type="entry name" value="GDP_Man_deHydtase"/>
</dbReference>
<evidence type="ECO:0000256" key="1">
    <source>
        <dbReference type="ARBA" id="ARBA00001937"/>
    </source>
</evidence>
<keyword evidence="4" id="KW-0456">Lyase</keyword>
<comment type="similarity">
    <text evidence="2">Belongs to the NAD(P)-dependent epimerase/dehydratase family. GDP-mannose 4,6-dehydratase subfamily.</text>
</comment>
<dbReference type="EMBL" id="ML987198">
    <property type="protein sequence ID" value="KAF2246946.1"/>
    <property type="molecule type" value="Genomic_DNA"/>
</dbReference>
<dbReference type="Gene3D" id="3.90.25.10">
    <property type="entry name" value="UDP-galactose 4-epimerase, domain 1"/>
    <property type="match status" value="1"/>
</dbReference>
<keyword evidence="7" id="KW-1185">Reference proteome</keyword>
<dbReference type="NCBIfam" id="TIGR01472">
    <property type="entry name" value="gmd"/>
    <property type="match status" value="1"/>
</dbReference>
<dbReference type="Pfam" id="PF16363">
    <property type="entry name" value="GDP_Man_Dehyd"/>
    <property type="match status" value="1"/>
</dbReference>
<dbReference type="PANTHER" id="PTHR43715">
    <property type="entry name" value="GDP-MANNOSE 4,6-DEHYDRATASE"/>
    <property type="match status" value="1"/>
</dbReference>
<dbReference type="GO" id="GO:0042351">
    <property type="term" value="P:'de novo' GDP-L-fucose biosynthetic process"/>
    <property type="evidence" value="ECO:0007669"/>
    <property type="project" value="TreeGrafter"/>
</dbReference>
<dbReference type="HAMAP" id="MF_00955">
    <property type="entry name" value="GDP_Man_dehydratase"/>
    <property type="match status" value="1"/>
</dbReference>
<evidence type="ECO:0000256" key="2">
    <source>
        <dbReference type="ARBA" id="ARBA00009263"/>
    </source>
</evidence>
<dbReference type="FunFam" id="3.40.50.720:FF:000924">
    <property type="entry name" value="GDP-mannose 4,6 dehydratase"/>
    <property type="match status" value="1"/>
</dbReference>
<dbReference type="AlphaFoldDB" id="A0A6A6I989"/>
<evidence type="ECO:0000259" key="5">
    <source>
        <dbReference type="Pfam" id="PF16363"/>
    </source>
</evidence>
<reference evidence="6" key="1">
    <citation type="journal article" date="2020" name="Stud. Mycol.">
        <title>101 Dothideomycetes genomes: a test case for predicting lifestyles and emergence of pathogens.</title>
        <authorList>
            <person name="Haridas S."/>
            <person name="Albert R."/>
            <person name="Binder M."/>
            <person name="Bloem J."/>
            <person name="Labutti K."/>
            <person name="Salamov A."/>
            <person name="Andreopoulos B."/>
            <person name="Baker S."/>
            <person name="Barry K."/>
            <person name="Bills G."/>
            <person name="Bluhm B."/>
            <person name="Cannon C."/>
            <person name="Castanera R."/>
            <person name="Culley D."/>
            <person name="Daum C."/>
            <person name="Ezra D."/>
            <person name="Gonzalez J."/>
            <person name="Henrissat B."/>
            <person name="Kuo A."/>
            <person name="Liang C."/>
            <person name="Lipzen A."/>
            <person name="Lutzoni F."/>
            <person name="Magnuson J."/>
            <person name="Mondo S."/>
            <person name="Nolan M."/>
            <person name="Ohm R."/>
            <person name="Pangilinan J."/>
            <person name="Park H.-J."/>
            <person name="Ramirez L."/>
            <person name="Alfaro M."/>
            <person name="Sun H."/>
            <person name="Tritt A."/>
            <person name="Yoshinaga Y."/>
            <person name="Zwiers L.-H."/>
            <person name="Turgeon B."/>
            <person name="Goodwin S."/>
            <person name="Spatafora J."/>
            <person name="Crous P."/>
            <person name="Grigoriev I."/>
        </authorList>
    </citation>
    <scope>NUCLEOTIDE SEQUENCE</scope>
    <source>
        <strain evidence="6">CBS 122368</strain>
    </source>
</reference>
<comment type="cofactor">
    <cofactor evidence="1">
        <name>NADP(+)</name>
        <dbReference type="ChEBI" id="CHEBI:58349"/>
    </cofactor>
</comment>
<sequence>MRPKVALITGANGQDGSYLSELLLHKGYIVHGLVRPHASASAHSLYNLTLARAHPNFTLHYGDITDMGCLLGILQSAKFDEIYHLAGQSHVGLSFSMPVYTADATALGTVRLLQAVAQLNLCHRVRFYNACTSELYGRIAKGEQDENTRFYPSSPYASAKMFSYWITVNMRESYGLFAVNGILFNHESPRRGLEFVSRKITRAAAGIHLGGNEILELGNLDARRDWGDARDFVRGIHMMLQQDEPEDLVLATGEARSVREFAEEAFLSIGITLEWRGEGISEIGRDGTTERLLVRVNPDLFRPNDVPWLCGSARRAEQKLAWAKSISFEELVQDMVQNDIKQLKSAASLKAITPRL</sequence>
<dbReference type="SUPFAM" id="SSF51735">
    <property type="entry name" value="NAD(P)-binding Rossmann-fold domains"/>
    <property type="match status" value="1"/>
</dbReference>
<evidence type="ECO:0000313" key="6">
    <source>
        <dbReference type="EMBL" id="KAF2246946.1"/>
    </source>
</evidence>
<proteinExistence type="inferred from homology"/>
<dbReference type="GeneID" id="54578378"/>
<dbReference type="PANTHER" id="PTHR43715:SF1">
    <property type="entry name" value="GDP-MANNOSE 4,6 DEHYDRATASE"/>
    <property type="match status" value="1"/>
</dbReference>
<dbReference type="GO" id="GO:0008446">
    <property type="term" value="F:GDP-mannose 4,6-dehydratase activity"/>
    <property type="evidence" value="ECO:0007669"/>
    <property type="project" value="UniProtKB-EC"/>
</dbReference>
<organism evidence="6 7">
    <name type="scientific">Trematosphaeria pertusa</name>
    <dbReference type="NCBI Taxonomy" id="390896"/>
    <lineage>
        <taxon>Eukaryota</taxon>
        <taxon>Fungi</taxon>
        <taxon>Dikarya</taxon>
        <taxon>Ascomycota</taxon>
        <taxon>Pezizomycotina</taxon>
        <taxon>Dothideomycetes</taxon>
        <taxon>Pleosporomycetidae</taxon>
        <taxon>Pleosporales</taxon>
        <taxon>Massarineae</taxon>
        <taxon>Trematosphaeriaceae</taxon>
        <taxon>Trematosphaeria</taxon>
    </lineage>
</organism>
<dbReference type="Gene3D" id="3.40.50.720">
    <property type="entry name" value="NAD(P)-binding Rossmann-like Domain"/>
    <property type="match status" value="1"/>
</dbReference>
<name>A0A6A6I989_9PLEO</name>
<dbReference type="RefSeq" id="XP_033681950.1">
    <property type="nucleotide sequence ID" value="XM_033825048.1"/>
</dbReference>
<dbReference type="InterPro" id="IPR036291">
    <property type="entry name" value="NAD(P)-bd_dom_sf"/>
</dbReference>
<evidence type="ECO:0000256" key="4">
    <source>
        <dbReference type="ARBA" id="ARBA00023239"/>
    </source>
</evidence>
<dbReference type="CDD" id="cd05260">
    <property type="entry name" value="GDP_MD_SDR_e"/>
    <property type="match status" value="1"/>
</dbReference>
<gene>
    <name evidence="6" type="ORF">BU26DRAFT_461045</name>
</gene>
<dbReference type="Proteomes" id="UP000800094">
    <property type="component" value="Unassembled WGS sequence"/>
</dbReference>
<dbReference type="InterPro" id="IPR016040">
    <property type="entry name" value="NAD(P)-bd_dom"/>
</dbReference>
<feature type="domain" description="NAD(P)-binding" evidence="5">
    <location>
        <begin position="7"/>
        <end position="335"/>
    </location>
</feature>
<accession>A0A6A6I989</accession>
<dbReference type="OrthoDB" id="331544at2759"/>
<evidence type="ECO:0000313" key="7">
    <source>
        <dbReference type="Proteomes" id="UP000800094"/>
    </source>
</evidence>
<dbReference type="EC" id="4.2.1.47" evidence="3"/>
<evidence type="ECO:0000256" key="3">
    <source>
        <dbReference type="ARBA" id="ARBA00011989"/>
    </source>
</evidence>